<feature type="transmembrane region" description="Helical" evidence="1">
    <location>
        <begin position="27"/>
        <end position="51"/>
    </location>
</feature>
<dbReference type="EMBL" id="WNKW01000002">
    <property type="protein sequence ID" value="MTW32884.1"/>
    <property type="molecule type" value="Genomic_DNA"/>
</dbReference>
<feature type="transmembrane region" description="Helical" evidence="1">
    <location>
        <begin position="216"/>
        <end position="236"/>
    </location>
</feature>
<keyword evidence="3" id="KW-1185">Reference proteome</keyword>
<dbReference type="InterPro" id="IPR047798">
    <property type="entry name" value="BPSS1780-like"/>
</dbReference>
<reference evidence="2 3" key="1">
    <citation type="submission" date="2019-11" db="EMBL/GenBank/DDBJ databases">
        <title>Type strains purchased from KCTC, JCM and DSMZ.</title>
        <authorList>
            <person name="Lu H."/>
        </authorList>
    </citation>
    <scope>NUCLEOTIDE SEQUENCE [LARGE SCALE GENOMIC DNA]</scope>
    <source>
        <strain evidence="2 3">DSM 103461</strain>
    </source>
</reference>
<sequence>MNRLPMRAGFGWVKQGWQLFRKQPGGLMALFFCCMFLSMFTLFVPLLGSIAPTLLAPMFTVALLQACTDVDQGQRAQPRVLFNGFRQPARHPLLGMGLVYLLLMMVALAILSLLDDGNLIRMAAGEVAMDEAMLEQSRGPLFLGSLIYMLGWLLTCLTAPLIYWQKMTLGKALFFSVVTVVRDFRAFFGAALLLFMLFQVGTALPVLLLSSPQLKLTTVFAIFLVLVVLLHCTLYACYRHYFGTPAATTPSVPLR</sequence>
<comment type="caution">
    <text evidence="2">The sequence shown here is derived from an EMBL/GenBank/DDBJ whole genome shotgun (WGS) entry which is preliminary data.</text>
</comment>
<evidence type="ECO:0000256" key="1">
    <source>
        <dbReference type="SAM" id="Phobius"/>
    </source>
</evidence>
<dbReference type="RefSeq" id="WP_155434273.1">
    <property type="nucleotide sequence ID" value="NZ_JBHLXK010000004.1"/>
</dbReference>
<feature type="transmembrane region" description="Helical" evidence="1">
    <location>
        <begin position="184"/>
        <end position="209"/>
    </location>
</feature>
<protein>
    <recommendedName>
        <fullName evidence="4">DUF2189 domain-containing protein</fullName>
    </recommendedName>
</protein>
<keyword evidence="1" id="KW-0472">Membrane</keyword>
<keyword evidence="1" id="KW-0812">Transmembrane</keyword>
<dbReference type="NCBIfam" id="NF041043">
    <property type="entry name" value="BPSS1780_fam"/>
    <property type="match status" value="1"/>
</dbReference>
<feature type="transmembrane region" description="Helical" evidence="1">
    <location>
        <begin position="141"/>
        <end position="164"/>
    </location>
</feature>
<gene>
    <name evidence="2" type="ORF">GM655_08605</name>
</gene>
<proteinExistence type="predicted"/>
<organism evidence="2 3">
    <name type="scientific">Pseudoduganella danionis</name>
    <dbReference type="NCBI Taxonomy" id="1890295"/>
    <lineage>
        <taxon>Bacteria</taxon>
        <taxon>Pseudomonadati</taxon>
        <taxon>Pseudomonadota</taxon>
        <taxon>Betaproteobacteria</taxon>
        <taxon>Burkholderiales</taxon>
        <taxon>Oxalobacteraceae</taxon>
        <taxon>Telluria group</taxon>
        <taxon>Pseudoduganella</taxon>
    </lineage>
</organism>
<dbReference type="Proteomes" id="UP000735592">
    <property type="component" value="Unassembled WGS sequence"/>
</dbReference>
<evidence type="ECO:0000313" key="3">
    <source>
        <dbReference type="Proteomes" id="UP000735592"/>
    </source>
</evidence>
<name>A0ABW9SMP3_9BURK</name>
<evidence type="ECO:0008006" key="4">
    <source>
        <dbReference type="Google" id="ProtNLM"/>
    </source>
</evidence>
<evidence type="ECO:0000313" key="2">
    <source>
        <dbReference type="EMBL" id="MTW32884.1"/>
    </source>
</evidence>
<accession>A0ABW9SMP3</accession>
<keyword evidence="1" id="KW-1133">Transmembrane helix</keyword>
<feature type="transmembrane region" description="Helical" evidence="1">
    <location>
        <begin position="93"/>
        <end position="114"/>
    </location>
</feature>